<dbReference type="SUPFAM" id="SSF52087">
    <property type="entry name" value="CRAL/TRIO domain"/>
    <property type="match status" value="1"/>
</dbReference>
<dbReference type="Gene3D" id="3.40.525.10">
    <property type="entry name" value="CRAL-TRIO lipid binding domain"/>
    <property type="match status" value="1"/>
</dbReference>
<dbReference type="GO" id="GO:0016020">
    <property type="term" value="C:membrane"/>
    <property type="evidence" value="ECO:0007669"/>
    <property type="project" value="TreeGrafter"/>
</dbReference>
<dbReference type="EMBL" id="BGPR01002218">
    <property type="protein sequence ID" value="GBM69871.1"/>
    <property type="molecule type" value="Genomic_DNA"/>
</dbReference>
<dbReference type="Gene3D" id="1.10.8.20">
    <property type="entry name" value="N-terminal domain of phosphatidylinositol transfer protein sec14p"/>
    <property type="match status" value="1"/>
</dbReference>
<comment type="caution">
    <text evidence="2">The sequence shown here is derived from an EMBL/GenBank/DDBJ whole genome shotgun (WGS) entry which is preliminary data.</text>
</comment>
<accession>A0A4Y2HWR4</accession>
<dbReference type="PRINTS" id="PR00180">
    <property type="entry name" value="CRETINALDHBP"/>
</dbReference>
<organism evidence="2 3">
    <name type="scientific">Araneus ventricosus</name>
    <name type="common">Orbweaver spider</name>
    <name type="synonym">Epeira ventricosa</name>
    <dbReference type="NCBI Taxonomy" id="182803"/>
    <lineage>
        <taxon>Eukaryota</taxon>
        <taxon>Metazoa</taxon>
        <taxon>Ecdysozoa</taxon>
        <taxon>Arthropoda</taxon>
        <taxon>Chelicerata</taxon>
        <taxon>Arachnida</taxon>
        <taxon>Araneae</taxon>
        <taxon>Araneomorphae</taxon>
        <taxon>Entelegynae</taxon>
        <taxon>Araneoidea</taxon>
        <taxon>Araneidae</taxon>
        <taxon>Araneus</taxon>
    </lineage>
</organism>
<proteinExistence type="predicted"/>
<dbReference type="InterPro" id="IPR036865">
    <property type="entry name" value="CRAL-TRIO_dom_sf"/>
</dbReference>
<gene>
    <name evidence="2" type="primary">TTPAL_3</name>
    <name evidence="2" type="ORF">AVEN_154508_1</name>
</gene>
<dbReference type="Proteomes" id="UP000499080">
    <property type="component" value="Unassembled WGS sequence"/>
</dbReference>
<sequence>MDHIPDYFWNKAFFELNETDANKAKGLRKLKELTEVYPNGITFPDDILLQFLRHSKFDVIKASSRLKRFVRFWRKHPELFGSIPGNYISSKVSTKFGTILPFRCPDGCTILLTKPGLWDPSEMEFEEFKKLALMLFIQPLCELMTQINGYKIIHDFGGTSVQHLKYCTLENLRLQYEGAMECIPARYKEFHVINGYGVFTAIWTLLKPLLSEKLRNRVFFHSKPEDLLNHFPRSILPTEYGGDLTDYFKEDFIKEMNSQFGNSPLCTLKT</sequence>
<evidence type="ECO:0000259" key="1">
    <source>
        <dbReference type="PROSITE" id="PS50191"/>
    </source>
</evidence>
<evidence type="ECO:0000313" key="3">
    <source>
        <dbReference type="Proteomes" id="UP000499080"/>
    </source>
</evidence>
<dbReference type="PANTHER" id="PTHR10174">
    <property type="entry name" value="ALPHA-TOCOPHEROL TRANSFER PROTEIN-RELATED"/>
    <property type="match status" value="1"/>
</dbReference>
<dbReference type="AlphaFoldDB" id="A0A4Y2HWR4"/>
<dbReference type="GO" id="GO:1902936">
    <property type="term" value="F:phosphatidylinositol bisphosphate binding"/>
    <property type="evidence" value="ECO:0007669"/>
    <property type="project" value="TreeGrafter"/>
</dbReference>
<dbReference type="CDD" id="cd00170">
    <property type="entry name" value="SEC14"/>
    <property type="match status" value="1"/>
</dbReference>
<dbReference type="SMART" id="SM00516">
    <property type="entry name" value="SEC14"/>
    <property type="match status" value="1"/>
</dbReference>
<keyword evidence="3" id="KW-1185">Reference proteome</keyword>
<dbReference type="InterPro" id="IPR001251">
    <property type="entry name" value="CRAL-TRIO_dom"/>
</dbReference>
<evidence type="ECO:0000313" key="2">
    <source>
        <dbReference type="EMBL" id="GBM69871.1"/>
    </source>
</evidence>
<dbReference type="Pfam" id="PF00650">
    <property type="entry name" value="CRAL_TRIO"/>
    <property type="match status" value="1"/>
</dbReference>
<feature type="domain" description="CRAL-TRIO" evidence="1">
    <location>
        <begin position="97"/>
        <end position="248"/>
    </location>
</feature>
<reference evidence="2 3" key="1">
    <citation type="journal article" date="2019" name="Sci. Rep.">
        <title>Orb-weaving spider Araneus ventricosus genome elucidates the spidroin gene catalogue.</title>
        <authorList>
            <person name="Kono N."/>
            <person name="Nakamura H."/>
            <person name="Ohtoshi R."/>
            <person name="Moran D.A.P."/>
            <person name="Shinohara A."/>
            <person name="Yoshida Y."/>
            <person name="Fujiwara M."/>
            <person name="Mori M."/>
            <person name="Tomita M."/>
            <person name="Arakawa K."/>
        </authorList>
    </citation>
    <scope>NUCLEOTIDE SEQUENCE [LARGE SCALE GENOMIC DNA]</scope>
</reference>
<dbReference type="OrthoDB" id="6483593at2759"/>
<dbReference type="Gene3D" id="1.20.5.1200">
    <property type="entry name" value="Alpha-tocopherol transfer"/>
    <property type="match status" value="1"/>
</dbReference>
<protein>
    <submittedName>
        <fullName evidence="2">Alpha-tocopherol transfer protein-like</fullName>
    </submittedName>
</protein>
<dbReference type="InterPro" id="IPR036273">
    <property type="entry name" value="CRAL/TRIO_N_dom_sf"/>
</dbReference>
<dbReference type="PROSITE" id="PS50191">
    <property type="entry name" value="CRAL_TRIO"/>
    <property type="match status" value="1"/>
</dbReference>
<dbReference type="SUPFAM" id="SSF46938">
    <property type="entry name" value="CRAL/TRIO N-terminal domain"/>
    <property type="match status" value="1"/>
</dbReference>
<dbReference type="PANTHER" id="PTHR10174:SF208">
    <property type="entry name" value="CRAL-TRIO DOMAIN-CONTAINING PROTEIN DDB_G0278031"/>
    <property type="match status" value="1"/>
</dbReference>
<name>A0A4Y2HWR4_ARAVE</name>